<keyword evidence="24" id="KW-1185">Reference proteome</keyword>
<keyword evidence="13" id="KW-0862">Zinc</keyword>
<reference evidence="23 24" key="1">
    <citation type="submission" date="2017-07" db="EMBL/GenBank/DDBJ databases">
        <title>Sandarakinorhabdus cyanobacteriorum sp. nov., a novel bacterium isolated from cyanobacterial aggregates in a eutrophic lake.</title>
        <authorList>
            <person name="Cai H."/>
        </authorList>
    </citation>
    <scope>NUCLEOTIDE SEQUENCE [LARGE SCALE GENOMIC DNA]</scope>
    <source>
        <strain evidence="23 24">TH057</strain>
    </source>
</reference>
<evidence type="ECO:0000256" key="6">
    <source>
        <dbReference type="ARBA" id="ARBA00022525"/>
    </source>
</evidence>
<dbReference type="Pfam" id="PF04389">
    <property type="entry name" value="Peptidase_M28"/>
    <property type="match status" value="1"/>
</dbReference>
<feature type="domain" description="Peptidase M28" evidence="22">
    <location>
        <begin position="250"/>
        <end position="439"/>
    </location>
</feature>
<evidence type="ECO:0000313" key="23">
    <source>
        <dbReference type="EMBL" id="OYQ24680.1"/>
    </source>
</evidence>
<keyword evidence="11" id="KW-0378">Hydrolase</keyword>
<dbReference type="GO" id="GO:0004180">
    <property type="term" value="F:carboxypeptidase activity"/>
    <property type="evidence" value="ECO:0007669"/>
    <property type="project" value="UniProtKB-KW"/>
</dbReference>
<dbReference type="PANTHER" id="PTHR12053:SF3">
    <property type="entry name" value="CARBOXYPEPTIDASE Q"/>
    <property type="match status" value="1"/>
</dbReference>
<evidence type="ECO:0000256" key="13">
    <source>
        <dbReference type="ARBA" id="ARBA00022833"/>
    </source>
</evidence>
<dbReference type="EMBL" id="NOXT01000124">
    <property type="protein sequence ID" value="OYQ24680.1"/>
    <property type="molecule type" value="Genomic_DNA"/>
</dbReference>
<feature type="signal peptide" evidence="21">
    <location>
        <begin position="1"/>
        <end position="17"/>
    </location>
</feature>
<name>A0A255Y8B9_9SPHN</name>
<keyword evidence="14" id="KW-0333">Golgi apparatus</keyword>
<evidence type="ECO:0000256" key="9">
    <source>
        <dbReference type="ARBA" id="ARBA00022723"/>
    </source>
</evidence>
<evidence type="ECO:0000259" key="22">
    <source>
        <dbReference type="Pfam" id="PF04389"/>
    </source>
</evidence>
<keyword evidence="16" id="KW-0865">Zymogen</keyword>
<keyword evidence="7" id="KW-0121">Carboxypeptidase</keyword>
<keyword evidence="12" id="KW-0256">Endoplasmic reticulum</keyword>
<dbReference type="PANTHER" id="PTHR12053">
    <property type="entry name" value="PROTEASE FAMILY M28 PLASMA GLUTAMATE CARBOXYPEPTIDASE-RELATED"/>
    <property type="match status" value="1"/>
</dbReference>
<evidence type="ECO:0000256" key="5">
    <source>
        <dbReference type="ARBA" id="ARBA00014116"/>
    </source>
</evidence>
<evidence type="ECO:0000313" key="24">
    <source>
        <dbReference type="Proteomes" id="UP000216991"/>
    </source>
</evidence>
<protein>
    <recommendedName>
        <fullName evidence="5">Carboxypeptidase Q</fullName>
    </recommendedName>
    <alternativeName>
        <fullName evidence="20">Plasma glutamate carboxypeptidase</fullName>
    </alternativeName>
</protein>
<dbReference type="GO" id="GO:0006508">
    <property type="term" value="P:proteolysis"/>
    <property type="evidence" value="ECO:0007669"/>
    <property type="project" value="UniProtKB-KW"/>
</dbReference>
<gene>
    <name evidence="23" type="ORF">CHU93_15060</name>
</gene>
<evidence type="ECO:0000256" key="7">
    <source>
        <dbReference type="ARBA" id="ARBA00022645"/>
    </source>
</evidence>
<feature type="chain" id="PRO_5013191596" description="Carboxypeptidase Q" evidence="21">
    <location>
        <begin position="18"/>
        <end position="455"/>
    </location>
</feature>
<evidence type="ECO:0000256" key="18">
    <source>
        <dbReference type="ARBA" id="ARBA00023228"/>
    </source>
</evidence>
<keyword evidence="6" id="KW-0964">Secreted</keyword>
<evidence type="ECO:0000256" key="19">
    <source>
        <dbReference type="ARBA" id="ARBA00025833"/>
    </source>
</evidence>
<dbReference type="RefSeq" id="WP_094474978.1">
    <property type="nucleotide sequence ID" value="NZ_NOXT01000124.1"/>
</dbReference>
<keyword evidence="15" id="KW-0482">Metalloprotease</keyword>
<dbReference type="GO" id="GO:0005764">
    <property type="term" value="C:lysosome"/>
    <property type="evidence" value="ECO:0007669"/>
    <property type="project" value="UniProtKB-SubCell"/>
</dbReference>
<comment type="caution">
    <text evidence="23">The sequence shown here is derived from an EMBL/GenBank/DDBJ whole genome shotgun (WGS) entry which is preliminary data.</text>
</comment>
<evidence type="ECO:0000256" key="20">
    <source>
        <dbReference type="ARBA" id="ARBA00033328"/>
    </source>
</evidence>
<comment type="subunit">
    <text evidence="19">Homodimer. The monomeric form is inactive while the homodimer is active.</text>
</comment>
<dbReference type="InterPro" id="IPR039866">
    <property type="entry name" value="CPQ"/>
</dbReference>
<evidence type="ECO:0000256" key="21">
    <source>
        <dbReference type="SAM" id="SignalP"/>
    </source>
</evidence>
<dbReference type="OrthoDB" id="9769665at2"/>
<sequence length="455" mass="46988">MRPLLLAALLLAAPALAQPAGRIETAVRLRDAALAANPAWPLLVDLTDNVGPRLAGTEAEGRGRGWAKAAMQKLGLTNIREEAFPITVWERGQEQASIIGSNHRLAIAALGGSGATPATGITAPVSCFDNLAALRAAPESEVKGRIIFIDHRMTVTQDGSSYGINGAVRRAGPALAAQKGAAAVMIRSLGTDYHRNPHTGSTSFPAGTAPIPAVALALPDAELVARRCAAGRLEVKLISTPTSRPGQSANVSGEIPGSVANEVVVLGGHLDSWDIGQGVFDDGAGVAITLAAAATIKAETARTGQSPRRTIRVVLWGSEEIGVVGGRAYAEAHRQEQIVLAGESDFGADRIWQVGSRVAEAGVPLFGEIGAVLAPLGIQPDAGNKAGGGADVGPLAALGTGVLSLNQDGTRYFDVHHTPDDTLDKADRAQLDQNVAAWTAAIWLAASDDRPLRTK</sequence>
<evidence type="ECO:0000256" key="12">
    <source>
        <dbReference type="ARBA" id="ARBA00022824"/>
    </source>
</evidence>
<keyword evidence="10 21" id="KW-0732">Signal</keyword>
<keyword evidence="9" id="KW-0479">Metal-binding</keyword>
<evidence type="ECO:0000256" key="1">
    <source>
        <dbReference type="ARBA" id="ARBA00004240"/>
    </source>
</evidence>
<keyword evidence="17" id="KW-0325">Glycoprotein</keyword>
<evidence type="ECO:0000256" key="3">
    <source>
        <dbReference type="ARBA" id="ARBA00004555"/>
    </source>
</evidence>
<dbReference type="Gene3D" id="3.50.30.30">
    <property type="match status" value="1"/>
</dbReference>
<evidence type="ECO:0000256" key="11">
    <source>
        <dbReference type="ARBA" id="ARBA00022801"/>
    </source>
</evidence>
<evidence type="ECO:0000256" key="16">
    <source>
        <dbReference type="ARBA" id="ARBA00023145"/>
    </source>
</evidence>
<keyword evidence="18" id="KW-0458">Lysosome</keyword>
<dbReference type="GO" id="GO:0005576">
    <property type="term" value="C:extracellular region"/>
    <property type="evidence" value="ECO:0007669"/>
    <property type="project" value="UniProtKB-SubCell"/>
</dbReference>
<dbReference type="GO" id="GO:0046872">
    <property type="term" value="F:metal ion binding"/>
    <property type="evidence" value="ECO:0007669"/>
    <property type="project" value="UniProtKB-KW"/>
</dbReference>
<evidence type="ECO:0000256" key="14">
    <source>
        <dbReference type="ARBA" id="ARBA00023034"/>
    </source>
</evidence>
<evidence type="ECO:0000256" key="10">
    <source>
        <dbReference type="ARBA" id="ARBA00022729"/>
    </source>
</evidence>
<evidence type="ECO:0000256" key="15">
    <source>
        <dbReference type="ARBA" id="ARBA00023049"/>
    </source>
</evidence>
<comment type="subcellular location">
    <subcellularLocation>
        <location evidence="1">Endoplasmic reticulum</location>
    </subcellularLocation>
    <subcellularLocation>
        <location evidence="3">Golgi apparatus</location>
    </subcellularLocation>
    <subcellularLocation>
        <location evidence="2">Lysosome</location>
    </subcellularLocation>
    <subcellularLocation>
        <location evidence="4">Secreted</location>
    </subcellularLocation>
</comment>
<evidence type="ECO:0000256" key="8">
    <source>
        <dbReference type="ARBA" id="ARBA00022670"/>
    </source>
</evidence>
<dbReference type="SUPFAM" id="SSF53187">
    <property type="entry name" value="Zn-dependent exopeptidases"/>
    <property type="match status" value="1"/>
</dbReference>
<dbReference type="InterPro" id="IPR007484">
    <property type="entry name" value="Peptidase_M28"/>
</dbReference>
<evidence type="ECO:0000256" key="2">
    <source>
        <dbReference type="ARBA" id="ARBA00004371"/>
    </source>
</evidence>
<evidence type="ECO:0000256" key="4">
    <source>
        <dbReference type="ARBA" id="ARBA00004613"/>
    </source>
</evidence>
<proteinExistence type="predicted"/>
<dbReference type="GO" id="GO:0070573">
    <property type="term" value="F:metallodipeptidase activity"/>
    <property type="evidence" value="ECO:0007669"/>
    <property type="project" value="InterPro"/>
</dbReference>
<keyword evidence="8" id="KW-0645">Protease</keyword>
<dbReference type="AlphaFoldDB" id="A0A255Y8B9"/>
<dbReference type="Proteomes" id="UP000216991">
    <property type="component" value="Unassembled WGS sequence"/>
</dbReference>
<evidence type="ECO:0000256" key="17">
    <source>
        <dbReference type="ARBA" id="ARBA00023180"/>
    </source>
</evidence>
<dbReference type="Gene3D" id="3.40.630.10">
    <property type="entry name" value="Zn peptidases"/>
    <property type="match status" value="1"/>
</dbReference>
<accession>A0A255Y8B9</accession>
<organism evidence="23 24">
    <name type="scientific">Sandarakinorhabdus cyanobacteriorum</name>
    <dbReference type="NCBI Taxonomy" id="1981098"/>
    <lineage>
        <taxon>Bacteria</taxon>
        <taxon>Pseudomonadati</taxon>
        <taxon>Pseudomonadota</taxon>
        <taxon>Alphaproteobacteria</taxon>
        <taxon>Sphingomonadales</taxon>
        <taxon>Sphingosinicellaceae</taxon>
        <taxon>Sandarakinorhabdus</taxon>
    </lineage>
</organism>